<protein>
    <submittedName>
        <fullName evidence="1">Uncharacterized protein</fullName>
    </submittedName>
</protein>
<dbReference type="InParanoid" id="E3JS42"/>
<reference evidence="2" key="2">
    <citation type="journal article" date="2011" name="Proc. Natl. Acad. Sci. U.S.A.">
        <title>Obligate biotrophy features unraveled by the genomic analysis of rust fungi.</title>
        <authorList>
            <person name="Duplessis S."/>
            <person name="Cuomo C.A."/>
            <person name="Lin Y.-C."/>
            <person name="Aerts A."/>
            <person name="Tisserant E."/>
            <person name="Veneault-Fourrey C."/>
            <person name="Joly D.L."/>
            <person name="Hacquard S."/>
            <person name="Amselem J."/>
            <person name="Cantarel B.L."/>
            <person name="Chiu R."/>
            <person name="Coutinho P.M."/>
            <person name="Feau N."/>
            <person name="Field M."/>
            <person name="Frey P."/>
            <person name="Gelhaye E."/>
            <person name="Goldberg J."/>
            <person name="Grabherr M.G."/>
            <person name="Kodira C.D."/>
            <person name="Kohler A."/>
            <person name="Kuees U."/>
            <person name="Lindquist E.A."/>
            <person name="Lucas S.M."/>
            <person name="Mago R."/>
            <person name="Mauceli E."/>
            <person name="Morin E."/>
            <person name="Murat C."/>
            <person name="Pangilinan J.L."/>
            <person name="Park R."/>
            <person name="Pearson M."/>
            <person name="Quesneville H."/>
            <person name="Rouhier N."/>
            <person name="Sakthikumar S."/>
            <person name="Salamov A.A."/>
            <person name="Schmutz J."/>
            <person name="Selles B."/>
            <person name="Shapiro H."/>
            <person name="Tanguay P."/>
            <person name="Tuskan G.A."/>
            <person name="Henrissat B."/>
            <person name="Van de Peer Y."/>
            <person name="Rouze P."/>
            <person name="Ellis J.G."/>
            <person name="Dodds P.N."/>
            <person name="Schein J.E."/>
            <person name="Zhong S."/>
            <person name="Hamelin R.C."/>
            <person name="Grigoriev I.V."/>
            <person name="Szabo L.J."/>
            <person name="Martin F."/>
        </authorList>
    </citation>
    <scope>NUCLEOTIDE SEQUENCE [LARGE SCALE GENOMIC DNA]</scope>
    <source>
        <strain evidence="2">CRL 75-36-700-3 / race SCCL</strain>
    </source>
</reference>
<accession>E3JS42</accession>
<dbReference type="EMBL" id="DS178263">
    <property type="protein sequence ID" value="EFP74913.1"/>
    <property type="molecule type" value="Genomic_DNA"/>
</dbReference>
<dbReference type="AlphaFoldDB" id="E3JS42"/>
<keyword evidence="2" id="KW-1185">Reference proteome</keyword>
<dbReference type="Proteomes" id="UP000008783">
    <property type="component" value="Unassembled WGS sequence"/>
</dbReference>
<dbReference type="RefSeq" id="XP_003319332.1">
    <property type="nucleotide sequence ID" value="XM_003319284.1"/>
</dbReference>
<dbReference type="VEuPathDB" id="FungiDB:PGTG_01506"/>
<sequence length="152" mass="17098">MTSYHAIDSLILADDLPPPSIADGKIDAGGPSLYSVLFVIYFNRSRPLLLSAFLLNNSTHYDLPARFQTRAAPKENDETTCRYILLYTDLLTLIMTQTTRFNASDLGSFSFPLPQRYNDHPLPLTIGIPKMTCFLCPLSPQPFFLMDMTNKS</sequence>
<dbReference type="GeneID" id="10547115"/>
<evidence type="ECO:0000313" key="1">
    <source>
        <dbReference type="EMBL" id="EFP74913.1"/>
    </source>
</evidence>
<reference key="1">
    <citation type="submission" date="2007-01" db="EMBL/GenBank/DDBJ databases">
        <title>The Genome Sequence of Puccinia graminis f. sp. tritici Strain CRL 75-36-700-3.</title>
        <authorList>
            <consortium name="The Broad Institute Genome Sequencing Platform"/>
            <person name="Birren B."/>
            <person name="Lander E."/>
            <person name="Galagan J."/>
            <person name="Nusbaum C."/>
            <person name="Devon K."/>
            <person name="Cuomo C."/>
            <person name="Jaffe D."/>
            <person name="Butler J."/>
            <person name="Alvarez P."/>
            <person name="Gnerre S."/>
            <person name="Grabherr M."/>
            <person name="Mauceli E."/>
            <person name="Brockman W."/>
            <person name="Young S."/>
            <person name="LaButti K."/>
            <person name="Sykes S."/>
            <person name="DeCaprio D."/>
            <person name="Crawford M."/>
            <person name="Koehrsen M."/>
            <person name="Engels R."/>
            <person name="Montgomery P."/>
            <person name="Pearson M."/>
            <person name="Howarth C."/>
            <person name="Larson L."/>
            <person name="White J."/>
            <person name="Zeng Q."/>
            <person name="Kodira C."/>
            <person name="Yandava C."/>
            <person name="Alvarado L."/>
            <person name="O'Leary S."/>
            <person name="Szabo L."/>
            <person name="Dean R."/>
            <person name="Schein J."/>
        </authorList>
    </citation>
    <scope>NUCLEOTIDE SEQUENCE</scope>
    <source>
        <strain>CRL 75-36-700-3</strain>
    </source>
</reference>
<dbReference type="KEGG" id="pgr:PGTG_01506"/>
<dbReference type="HOGENOM" id="CLU_1723273_0_0_1"/>
<evidence type="ECO:0000313" key="2">
    <source>
        <dbReference type="Proteomes" id="UP000008783"/>
    </source>
</evidence>
<name>E3JS42_PUCGT</name>
<dbReference type="OrthoDB" id="10288923at2759"/>
<proteinExistence type="predicted"/>
<gene>
    <name evidence="1" type="ORF">PGTG_01506</name>
</gene>
<organism evidence="1 2">
    <name type="scientific">Puccinia graminis f. sp. tritici (strain CRL 75-36-700-3 / race SCCL)</name>
    <name type="common">Black stem rust fungus</name>
    <dbReference type="NCBI Taxonomy" id="418459"/>
    <lineage>
        <taxon>Eukaryota</taxon>
        <taxon>Fungi</taxon>
        <taxon>Dikarya</taxon>
        <taxon>Basidiomycota</taxon>
        <taxon>Pucciniomycotina</taxon>
        <taxon>Pucciniomycetes</taxon>
        <taxon>Pucciniales</taxon>
        <taxon>Pucciniaceae</taxon>
        <taxon>Puccinia</taxon>
    </lineage>
</organism>